<dbReference type="PANTHER" id="PTHR46984:SF1">
    <property type="entry name" value="LEUCINE-RICH REPEAT-CONTAINING PROTEIN 71"/>
    <property type="match status" value="1"/>
</dbReference>
<dbReference type="SMART" id="SM00368">
    <property type="entry name" value="LRR_RI"/>
    <property type="match status" value="4"/>
</dbReference>
<comment type="caution">
    <text evidence="2">The sequence shown here is derived from an EMBL/GenBank/DDBJ whole genome shotgun (WGS) entry which is preliminary data.</text>
</comment>
<organism evidence="2 3">
    <name type="scientific">Anaeromyces robustus</name>
    <dbReference type="NCBI Taxonomy" id="1754192"/>
    <lineage>
        <taxon>Eukaryota</taxon>
        <taxon>Fungi</taxon>
        <taxon>Fungi incertae sedis</taxon>
        <taxon>Chytridiomycota</taxon>
        <taxon>Chytridiomycota incertae sedis</taxon>
        <taxon>Neocallimastigomycetes</taxon>
        <taxon>Neocallimastigales</taxon>
        <taxon>Neocallimastigaceae</taxon>
        <taxon>Anaeromyces</taxon>
    </lineage>
</organism>
<reference evidence="2 3" key="1">
    <citation type="submission" date="2016-08" db="EMBL/GenBank/DDBJ databases">
        <title>A Parts List for Fungal Cellulosomes Revealed by Comparative Genomics.</title>
        <authorList>
            <consortium name="DOE Joint Genome Institute"/>
            <person name="Haitjema C.H."/>
            <person name="Gilmore S.P."/>
            <person name="Henske J.K."/>
            <person name="Solomon K.V."/>
            <person name="De Groot R."/>
            <person name="Kuo A."/>
            <person name="Mondo S.J."/>
            <person name="Salamov A.A."/>
            <person name="Labutti K."/>
            <person name="Zhao Z."/>
            <person name="Chiniquy J."/>
            <person name="Barry K."/>
            <person name="Brewer H.M."/>
            <person name="Purvine S.O."/>
            <person name="Wright A.T."/>
            <person name="Boxma B."/>
            <person name="Van Alen T."/>
            <person name="Hackstein J.H."/>
            <person name="Baker S.E."/>
            <person name="Grigoriev I.V."/>
            <person name="O'Malley M.A."/>
        </authorList>
    </citation>
    <scope>NUCLEOTIDE SEQUENCE [LARGE SCALE GENOMIC DNA]</scope>
    <source>
        <strain evidence="2 3">S4</strain>
    </source>
</reference>
<feature type="compositionally biased region" description="Basic and acidic residues" evidence="1">
    <location>
        <begin position="436"/>
        <end position="452"/>
    </location>
</feature>
<dbReference type="SUPFAM" id="SSF52047">
    <property type="entry name" value="RNI-like"/>
    <property type="match status" value="1"/>
</dbReference>
<protein>
    <submittedName>
        <fullName evidence="2">RNI-like protein</fullName>
    </submittedName>
</protein>
<evidence type="ECO:0000256" key="1">
    <source>
        <dbReference type="SAM" id="MobiDB-lite"/>
    </source>
</evidence>
<dbReference type="InterPro" id="IPR053040">
    <property type="entry name" value="LRR-containing_protein_71"/>
</dbReference>
<dbReference type="Proteomes" id="UP000193944">
    <property type="component" value="Unassembled WGS sequence"/>
</dbReference>
<reference evidence="2 3" key="2">
    <citation type="submission" date="2016-08" db="EMBL/GenBank/DDBJ databases">
        <title>Pervasive Adenine N6-methylation of Active Genes in Fungi.</title>
        <authorList>
            <consortium name="DOE Joint Genome Institute"/>
            <person name="Mondo S.J."/>
            <person name="Dannebaum R.O."/>
            <person name="Kuo R.C."/>
            <person name="Labutti K."/>
            <person name="Haridas S."/>
            <person name="Kuo A."/>
            <person name="Salamov A."/>
            <person name="Ahrendt S.R."/>
            <person name="Lipzen A."/>
            <person name="Sullivan W."/>
            <person name="Andreopoulos W.B."/>
            <person name="Clum A."/>
            <person name="Lindquist E."/>
            <person name="Daum C."/>
            <person name="Ramamoorthy G.K."/>
            <person name="Gryganskyi A."/>
            <person name="Culley D."/>
            <person name="Magnuson J.K."/>
            <person name="James T.Y."/>
            <person name="O'Malley M.A."/>
            <person name="Stajich J.E."/>
            <person name="Spatafora J.W."/>
            <person name="Visel A."/>
            <person name="Grigoriev I.V."/>
        </authorList>
    </citation>
    <scope>NUCLEOTIDE SEQUENCE [LARGE SCALE GENOMIC DNA]</scope>
    <source>
        <strain evidence="2 3">S4</strain>
    </source>
</reference>
<dbReference type="EMBL" id="MCFG01000071">
    <property type="protein sequence ID" value="ORX83550.1"/>
    <property type="molecule type" value="Genomic_DNA"/>
</dbReference>
<dbReference type="Gene3D" id="3.80.10.10">
    <property type="entry name" value="Ribonuclease Inhibitor"/>
    <property type="match status" value="1"/>
</dbReference>
<name>A0A1Y1XCQ8_9FUNG</name>
<dbReference type="OrthoDB" id="120976at2759"/>
<proteinExistence type="predicted"/>
<dbReference type="STRING" id="1754192.A0A1Y1XCQ8"/>
<accession>A0A1Y1XCQ8</accession>
<gene>
    <name evidence="2" type="ORF">BCR32DRAFT_266927</name>
</gene>
<feature type="compositionally biased region" description="Basic and acidic residues" evidence="1">
    <location>
        <begin position="541"/>
        <end position="550"/>
    </location>
</feature>
<evidence type="ECO:0000313" key="3">
    <source>
        <dbReference type="Proteomes" id="UP000193944"/>
    </source>
</evidence>
<evidence type="ECO:0000313" key="2">
    <source>
        <dbReference type="EMBL" id="ORX83550.1"/>
    </source>
</evidence>
<dbReference type="InterPro" id="IPR001611">
    <property type="entry name" value="Leu-rich_rpt"/>
</dbReference>
<feature type="compositionally biased region" description="Basic and acidic residues" evidence="1">
    <location>
        <begin position="473"/>
        <end position="529"/>
    </location>
</feature>
<dbReference type="PANTHER" id="PTHR46984">
    <property type="entry name" value="LEUCINE-RICH REPEAT-CONTAINING PROTEIN 71"/>
    <property type="match status" value="1"/>
</dbReference>
<dbReference type="InterPro" id="IPR032675">
    <property type="entry name" value="LRR_dom_sf"/>
</dbReference>
<feature type="region of interest" description="Disordered" evidence="1">
    <location>
        <begin position="436"/>
        <end position="562"/>
    </location>
</feature>
<keyword evidence="3" id="KW-1185">Reference proteome</keyword>
<dbReference type="Pfam" id="PF13516">
    <property type="entry name" value="LRR_6"/>
    <property type="match status" value="4"/>
</dbReference>
<feature type="region of interest" description="Disordered" evidence="1">
    <location>
        <begin position="142"/>
        <end position="170"/>
    </location>
</feature>
<dbReference type="AlphaFoldDB" id="A0A1Y1XCQ8"/>
<sequence length="681" mass="77518">MPAVPDEDNKKTNIDDIKDYNDYEPVSNFEIDFKNVCQITKTKPWLLRKNSDFKKFQFPIPQNQYNIKKNNNKTEISSNTFTKSNILIKDDDINNANNFFKRNMDPFIDKRNENYYKSGILDNKSDILDNNNNNNYYSYQQNTLNDKNNKSEGNTSRQEPRDGIKSGSLYNNKDLLNNMMNFNNNNILNSNSLLVNDNNLSVNNNQSTYTNNNMFNYNNMSNILNSESDNSYVSHFRYTPTINLNIASKANEEEADKITKIKIRGWKLNFNIMKALTISVNACSTITDITFWNCGLTSELVQEFINIITPESQIKTLTLDQNPLKSSDELYSQLIRHDSPIKFLSLRSNNISNKGAIAIGESLKNNKNLALLNLWNNKIGKEGAEAIAEGLKINQTLVGLSLSRNIIKDDGAMAIAKIFSNVLLPREEQLARKKTQIELEKQKREPEEDSGTKKGGKGKPPLNHQSKTPLPNKDIRQKDVSQNDIKKKIAKVTKKDDKQKKTPDDKANSNVKDKKAGQDDKNKKGDNKKGGGNSKLSNKKGKSDDMKDSSEDGDSSSLNTDHMFEINGQGYILGNRTLNVLNLSTNELTDKSLNYFYNSLMEQEATLVNIPDDLPGLIKIDFSDNNFVLSNPKLEQINQILNNRNPFIPHEQETFMSNMELRENTYDFTKNASDFNNLNDN</sequence>